<dbReference type="InterPro" id="IPR052951">
    <property type="entry name" value="Tellurite_res_ion_channel"/>
</dbReference>
<dbReference type="InterPro" id="IPR038665">
    <property type="entry name" value="Voltage-dep_anion_channel_sf"/>
</dbReference>
<accession>A0A1G8JF17</accession>
<sequence>MNQQAELSRSSQLAYFPVSFFAMIMGMSGLTLAWGKAAQVLAAPTIISQLLLILTLVLFTALCGSYLMKLFTQTEAVRAELNHPIKLSFFPTFSISLLLLSAAMLPLSKPLSLAFWSIGAVLHLLFTLYVLTQWIHHPKFKIAHSTPAWFIPIVGNIIVPIAGVEHGYMEISWFFFSIGLLFWIILKALILNRVIFHDPLPEKLLPTLFIFIAPPAVGFTAYLKLTGTIDTLAQVLFNVAMFLVLLLLTQFARFSKIRFYVSWWAYSFPLAAASIAAQVMYSATSKPLFGYLSFALLSLASLVILVLLIKTFAAVWRDEICQPE</sequence>
<feature type="transmembrane region" description="Helical" evidence="5">
    <location>
        <begin position="12"/>
        <end position="34"/>
    </location>
</feature>
<dbReference type="CDD" id="cd09323">
    <property type="entry name" value="TDT_SLAC1_like"/>
    <property type="match status" value="1"/>
</dbReference>
<evidence type="ECO:0000256" key="4">
    <source>
        <dbReference type="ARBA" id="ARBA00023136"/>
    </source>
</evidence>
<keyword evidence="4 5" id="KW-0472">Membrane</keyword>
<keyword evidence="2 5" id="KW-0812">Transmembrane</keyword>
<feature type="transmembrane region" description="Helical" evidence="5">
    <location>
        <begin position="46"/>
        <end position="67"/>
    </location>
</feature>
<feature type="transmembrane region" description="Helical" evidence="5">
    <location>
        <begin position="87"/>
        <end position="107"/>
    </location>
</feature>
<evidence type="ECO:0000256" key="5">
    <source>
        <dbReference type="SAM" id="Phobius"/>
    </source>
</evidence>
<name>A0A1G8JF17_9GAMM</name>
<dbReference type="Gene3D" id="1.50.10.150">
    <property type="entry name" value="Voltage-dependent anion channel"/>
    <property type="match status" value="1"/>
</dbReference>
<keyword evidence="7" id="KW-1185">Reference proteome</keyword>
<evidence type="ECO:0000313" key="6">
    <source>
        <dbReference type="EMBL" id="SDI29663.1"/>
    </source>
</evidence>
<feature type="transmembrane region" description="Helical" evidence="5">
    <location>
        <begin position="289"/>
        <end position="309"/>
    </location>
</feature>
<dbReference type="AlphaFoldDB" id="A0A1G8JF17"/>
<dbReference type="GO" id="GO:0046583">
    <property type="term" value="F:monoatomic cation efflux transmembrane transporter activity"/>
    <property type="evidence" value="ECO:0007669"/>
    <property type="project" value="TreeGrafter"/>
</dbReference>
<dbReference type="PANTHER" id="PTHR37955:SF1">
    <property type="entry name" value="DEP DOMAIN-CONTAINING PROTEIN"/>
    <property type="match status" value="1"/>
</dbReference>
<dbReference type="RefSeq" id="WP_090359862.1">
    <property type="nucleotide sequence ID" value="NZ_FNEM01000001.1"/>
</dbReference>
<feature type="transmembrane region" description="Helical" evidence="5">
    <location>
        <begin position="263"/>
        <end position="283"/>
    </location>
</feature>
<comment type="subcellular location">
    <subcellularLocation>
        <location evidence="1">Membrane</location>
        <topology evidence="1">Multi-pass membrane protein</topology>
    </subcellularLocation>
</comment>
<evidence type="ECO:0000313" key="7">
    <source>
        <dbReference type="Proteomes" id="UP000199527"/>
    </source>
</evidence>
<dbReference type="OrthoDB" id="309023at2"/>
<dbReference type="EMBL" id="FNEM01000001">
    <property type="protein sequence ID" value="SDI29663.1"/>
    <property type="molecule type" value="Genomic_DNA"/>
</dbReference>
<dbReference type="PANTHER" id="PTHR37955">
    <property type="entry name" value="TELLURITE RESISTANCE PROTEIN TEHA"/>
    <property type="match status" value="1"/>
</dbReference>
<dbReference type="Pfam" id="PF03595">
    <property type="entry name" value="SLAC1"/>
    <property type="match status" value="1"/>
</dbReference>
<evidence type="ECO:0000256" key="1">
    <source>
        <dbReference type="ARBA" id="ARBA00004141"/>
    </source>
</evidence>
<protein>
    <submittedName>
        <fullName evidence="6">Tellurite resistance protein</fullName>
    </submittedName>
</protein>
<proteinExistence type="predicted"/>
<feature type="transmembrane region" description="Helical" evidence="5">
    <location>
        <begin position="204"/>
        <end position="225"/>
    </location>
</feature>
<evidence type="ECO:0000256" key="3">
    <source>
        <dbReference type="ARBA" id="ARBA00022989"/>
    </source>
</evidence>
<dbReference type="InterPro" id="IPR004695">
    <property type="entry name" value="SLAC1/Mae1/Ssu1/TehA"/>
</dbReference>
<feature type="transmembrane region" description="Helical" evidence="5">
    <location>
        <begin position="231"/>
        <end position="251"/>
    </location>
</feature>
<evidence type="ECO:0000256" key="2">
    <source>
        <dbReference type="ARBA" id="ARBA00022692"/>
    </source>
</evidence>
<keyword evidence="3 5" id="KW-1133">Transmembrane helix</keyword>
<dbReference type="Proteomes" id="UP000199527">
    <property type="component" value="Unassembled WGS sequence"/>
</dbReference>
<feature type="transmembrane region" description="Helical" evidence="5">
    <location>
        <begin position="147"/>
        <end position="165"/>
    </location>
</feature>
<feature type="transmembrane region" description="Helical" evidence="5">
    <location>
        <begin position="113"/>
        <end position="135"/>
    </location>
</feature>
<reference evidence="7" key="1">
    <citation type="submission" date="2016-10" db="EMBL/GenBank/DDBJ databases">
        <authorList>
            <person name="Varghese N."/>
            <person name="Submissions S."/>
        </authorList>
    </citation>
    <scope>NUCLEOTIDE SEQUENCE [LARGE SCALE GENOMIC DNA]</scope>
    <source>
        <strain evidence="7">DSM 23317</strain>
    </source>
</reference>
<gene>
    <name evidence="6" type="ORF">SAMN04488540_10133</name>
</gene>
<organism evidence="6 7">
    <name type="scientific">Ferrimonas sediminum</name>
    <dbReference type="NCBI Taxonomy" id="718193"/>
    <lineage>
        <taxon>Bacteria</taxon>
        <taxon>Pseudomonadati</taxon>
        <taxon>Pseudomonadota</taxon>
        <taxon>Gammaproteobacteria</taxon>
        <taxon>Alteromonadales</taxon>
        <taxon>Ferrimonadaceae</taxon>
        <taxon>Ferrimonas</taxon>
    </lineage>
</organism>
<dbReference type="GO" id="GO:0005886">
    <property type="term" value="C:plasma membrane"/>
    <property type="evidence" value="ECO:0007669"/>
    <property type="project" value="TreeGrafter"/>
</dbReference>
<feature type="transmembrane region" description="Helical" evidence="5">
    <location>
        <begin position="171"/>
        <end position="192"/>
    </location>
</feature>